<dbReference type="PANTHER" id="PTHR32309">
    <property type="entry name" value="TYROSINE-PROTEIN KINASE"/>
    <property type="match status" value="1"/>
</dbReference>
<evidence type="ECO:0000256" key="6">
    <source>
        <dbReference type="SAM" id="Coils"/>
    </source>
</evidence>
<dbReference type="Proteomes" id="UP000223913">
    <property type="component" value="Unassembled WGS sequence"/>
</dbReference>
<keyword evidence="5 7" id="KW-0472">Membrane</keyword>
<evidence type="ECO:0000259" key="8">
    <source>
        <dbReference type="Pfam" id="PF01656"/>
    </source>
</evidence>
<feature type="domain" description="Polysaccharide chain length determinant N-terminal" evidence="9">
    <location>
        <begin position="26"/>
        <end position="109"/>
    </location>
</feature>
<comment type="caution">
    <text evidence="10">The sequence shown here is derived from an EMBL/GenBank/DDBJ whole genome shotgun (WGS) entry which is preliminary data.</text>
</comment>
<feature type="transmembrane region" description="Helical" evidence="7">
    <location>
        <begin position="40"/>
        <end position="59"/>
    </location>
</feature>
<dbReference type="Pfam" id="PF01656">
    <property type="entry name" value="CbiA"/>
    <property type="match status" value="1"/>
</dbReference>
<dbReference type="Pfam" id="PF02706">
    <property type="entry name" value="Wzz"/>
    <property type="match status" value="1"/>
</dbReference>
<dbReference type="GO" id="GO:0004713">
    <property type="term" value="F:protein tyrosine kinase activity"/>
    <property type="evidence" value="ECO:0007669"/>
    <property type="project" value="TreeGrafter"/>
</dbReference>
<proteinExistence type="predicted"/>
<sequence length="763" mass="87164">MYPPGYFYVYRRNRGAFCWRFELYLMDILYFWDIIWRRKWLLIGTAAIAVVLTFFLIGLQPPVFKSNAVLSTGITGGKRIELSKQDVFVQKYEIESAFSNLIANMKSRTSLRLLAYRLLQHDLYESKIGGTPFREIPSDAEITSDNAGILRLMQQIQLRTDTLIVDMPLDPEDEATFKELTKAYEYDFESLDEHLHINRLGETDYVTIEFESENPELCVFAVNSFTEEFMDYHLQSVSRDEYEAVRFYENLALEKENRVKLVSSDLSNFRRDNNIVNMDEQSRSVVALLKDLEYERGLAKQGIPAHQKNIARLSGDLDQLIENESQRERASSIVKNRFSEIQGQIKDLRSEQPAGSAGLAPIYVNQLEFKRSYRDTLIDELANVLITSPSEEDAATIQNLLEKRVDEQILLTIKEESIEVIDEKIKELRAQTDSLVSAEERIDFLESQKEIAVEEYLYVLGKLNEAKVVAQSALNPLAIFEHAQIPEEPEPSKRLVYSAFSGVATAGFGVFILFFLTLLDKSFHSPAQFERLTGTPLLGALNLLPGKKRDLNTIFSESEEPDLLIFRESLRKIRHEIEVSGARRFLVTSTRPNVGKTSVLLSLAYTLAKKDKNVLLLDTNFKDNDLSDYANMDPEFNPLLPANNDAGDLITSQEIPSSKGRVDIIGNRPSLDSPSEILAGKGFTNWLEDLEQQYHYVLMEGPALNNYSDTRELVDYVDRVIVVFEASADMNRPDEESLRYLESLDQQYMGAILNKVNSRHLEN</sequence>
<evidence type="ECO:0000256" key="3">
    <source>
        <dbReference type="ARBA" id="ARBA00022692"/>
    </source>
</evidence>
<dbReference type="AlphaFoldDB" id="A0A2D0NKZ0"/>
<evidence type="ECO:0000256" key="4">
    <source>
        <dbReference type="ARBA" id="ARBA00022989"/>
    </source>
</evidence>
<organism evidence="10 11">
    <name type="scientific">Flavilitoribacter nigricans (strain ATCC 23147 / DSM 23189 / NBRC 102662 / NCIMB 1420 / SS-2)</name>
    <name type="common">Lewinella nigricans</name>
    <dbReference type="NCBI Taxonomy" id="1122177"/>
    <lineage>
        <taxon>Bacteria</taxon>
        <taxon>Pseudomonadati</taxon>
        <taxon>Bacteroidota</taxon>
        <taxon>Saprospiria</taxon>
        <taxon>Saprospirales</taxon>
        <taxon>Lewinellaceae</taxon>
        <taxon>Flavilitoribacter</taxon>
    </lineage>
</organism>
<feature type="transmembrane region" description="Helical" evidence="7">
    <location>
        <begin position="495"/>
        <end position="519"/>
    </location>
</feature>
<evidence type="ECO:0000256" key="1">
    <source>
        <dbReference type="ARBA" id="ARBA00004651"/>
    </source>
</evidence>
<comment type="subcellular location">
    <subcellularLocation>
        <location evidence="1">Cell membrane</location>
        <topology evidence="1">Multi-pass membrane protein</topology>
    </subcellularLocation>
</comment>
<evidence type="ECO:0000259" key="9">
    <source>
        <dbReference type="Pfam" id="PF02706"/>
    </source>
</evidence>
<feature type="domain" description="CobQ/CobB/MinD/ParA nucleotide binding" evidence="8">
    <location>
        <begin position="586"/>
        <end position="760"/>
    </location>
</feature>
<reference evidence="10 11" key="1">
    <citation type="submission" date="2017-10" db="EMBL/GenBank/DDBJ databases">
        <title>The draft genome sequence of Lewinella nigricans NBRC 102662.</title>
        <authorList>
            <person name="Wang K."/>
        </authorList>
    </citation>
    <scope>NUCLEOTIDE SEQUENCE [LARGE SCALE GENOMIC DNA]</scope>
    <source>
        <strain evidence="10 11">NBRC 102662</strain>
    </source>
</reference>
<keyword evidence="3 7" id="KW-0812">Transmembrane</keyword>
<dbReference type="InterPro" id="IPR002586">
    <property type="entry name" value="CobQ/CobB/MinD/ParA_Nub-bd_dom"/>
</dbReference>
<keyword evidence="2" id="KW-1003">Cell membrane</keyword>
<dbReference type="InterPro" id="IPR050445">
    <property type="entry name" value="Bact_polysacc_biosynth/exp"/>
</dbReference>
<accession>A0A2D0NKZ0</accession>
<dbReference type="InterPro" id="IPR003856">
    <property type="entry name" value="LPS_length_determ_N"/>
</dbReference>
<feature type="coiled-coil region" evidence="6">
    <location>
        <begin position="411"/>
        <end position="455"/>
    </location>
</feature>
<evidence type="ECO:0000256" key="7">
    <source>
        <dbReference type="SAM" id="Phobius"/>
    </source>
</evidence>
<dbReference type="SUPFAM" id="SSF52540">
    <property type="entry name" value="P-loop containing nucleoside triphosphate hydrolases"/>
    <property type="match status" value="1"/>
</dbReference>
<dbReference type="PANTHER" id="PTHR32309:SF13">
    <property type="entry name" value="FERRIC ENTEROBACTIN TRANSPORT PROTEIN FEPE"/>
    <property type="match status" value="1"/>
</dbReference>
<dbReference type="EMBL" id="PDUD01000001">
    <property type="protein sequence ID" value="PHN08403.1"/>
    <property type="molecule type" value="Genomic_DNA"/>
</dbReference>
<dbReference type="OrthoDB" id="972983at2"/>
<evidence type="ECO:0000256" key="5">
    <source>
        <dbReference type="ARBA" id="ARBA00023136"/>
    </source>
</evidence>
<keyword evidence="4 7" id="KW-1133">Transmembrane helix</keyword>
<dbReference type="GO" id="GO:0005886">
    <property type="term" value="C:plasma membrane"/>
    <property type="evidence" value="ECO:0007669"/>
    <property type="project" value="UniProtKB-SubCell"/>
</dbReference>
<evidence type="ECO:0008006" key="12">
    <source>
        <dbReference type="Google" id="ProtNLM"/>
    </source>
</evidence>
<dbReference type="Gene3D" id="3.40.50.300">
    <property type="entry name" value="P-loop containing nucleotide triphosphate hydrolases"/>
    <property type="match status" value="1"/>
</dbReference>
<keyword evidence="6" id="KW-0175">Coiled coil</keyword>
<protein>
    <recommendedName>
        <fullName evidence="12">AAA domain-containing protein</fullName>
    </recommendedName>
</protein>
<dbReference type="InterPro" id="IPR027417">
    <property type="entry name" value="P-loop_NTPase"/>
</dbReference>
<evidence type="ECO:0000313" key="10">
    <source>
        <dbReference type="EMBL" id="PHN08403.1"/>
    </source>
</evidence>
<evidence type="ECO:0000313" key="11">
    <source>
        <dbReference type="Proteomes" id="UP000223913"/>
    </source>
</evidence>
<name>A0A2D0NKZ0_FLAN2</name>
<keyword evidence="11" id="KW-1185">Reference proteome</keyword>
<evidence type="ECO:0000256" key="2">
    <source>
        <dbReference type="ARBA" id="ARBA00022475"/>
    </source>
</evidence>
<gene>
    <name evidence="10" type="ORF">CRP01_00385</name>
</gene>